<evidence type="ECO:0000313" key="2">
    <source>
        <dbReference type="Proteomes" id="UP001597362"/>
    </source>
</evidence>
<organism evidence="1 2">
    <name type="scientific">Paenibacillus yanchengensis</name>
    <dbReference type="NCBI Taxonomy" id="2035833"/>
    <lineage>
        <taxon>Bacteria</taxon>
        <taxon>Bacillati</taxon>
        <taxon>Bacillota</taxon>
        <taxon>Bacilli</taxon>
        <taxon>Bacillales</taxon>
        <taxon>Paenibacillaceae</taxon>
        <taxon>Paenibacillus</taxon>
    </lineage>
</organism>
<name>A0ABW4YKS7_9BACL</name>
<gene>
    <name evidence="1" type="ORF">ACFSJH_11430</name>
</gene>
<proteinExistence type="predicted"/>
<dbReference type="RefSeq" id="WP_377772392.1">
    <property type="nucleotide sequence ID" value="NZ_JBHUHO010000030.1"/>
</dbReference>
<evidence type="ECO:0000313" key="1">
    <source>
        <dbReference type="EMBL" id="MFD2116332.1"/>
    </source>
</evidence>
<keyword evidence="2" id="KW-1185">Reference proteome</keyword>
<sequence length="167" mass="18471">MFNRSAFNRLKFNRSKDHKTLSAELSTSAAIQANERVILTTSAHLIADSDLRQLTYMSAHLSADSNLKASAGLVMPVQIALSAEAELVARASKWQRREIVFNGTWLPGQVIIINHKELTLLLNGQNALRSMKGKFGSFSLGLNELVYTDTAALRTVLAQIIYQQNNV</sequence>
<dbReference type="EMBL" id="JBHUHO010000030">
    <property type="protein sequence ID" value="MFD2116332.1"/>
    <property type="molecule type" value="Genomic_DNA"/>
</dbReference>
<protein>
    <submittedName>
        <fullName evidence="1">Uncharacterized protein</fullName>
    </submittedName>
</protein>
<reference evidence="2" key="1">
    <citation type="journal article" date="2019" name="Int. J. Syst. Evol. Microbiol.">
        <title>The Global Catalogue of Microorganisms (GCM) 10K type strain sequencing project: providing services to taxonomists for standard genome sequencing and annotation.</title>
        <authorList>
            <consortium name="The Broad Institute Genomics Platform"/>
            <consortium name="The Broad Institute Genome Sequencing Center for Infectious Disease"/>
            <person name="Wu L."/>
            <person name="Ma J."/>
        </authorList>
    </citation>
    <scope>NUCLEOTIDE SEQUENCE [LARGE SCALE GENOMIC DNA]</scope>
    <source>
        <strain evidence="2">GH52</strain>
    </source>
</reference>
<dbReference type="Proteomes" id="UP001597362">
    <property type="component" value="Unassembled WGS sequence"/>
</dbReference>
<comment type="caution">
    <text evidence="1">The sequence shown here is derived from an EMBL/GenBank/DDBJ whole genome shotgun (WGS) entry which is preliminary data.</text>
</comment>
<accession>A0ABW4YKS7</accession>